<dbReference type="InterPro" id="IPR001670">
    <property type="entry name" value="ADH_Fe/GldA"/>
</dbReference>
<evidence type="ECO:0000256" key="3">
    <source>
        <dbReference type="ARBA" id="ARBA00023002"/>
    </source>
</evidence>
<comment type="similarity">
    <text evidence="2">Belongs to the iron-containing alcohol dehydrogenase family.</text>
</comment>
<dbReference type="InterPro" id="IPR056798">
    <property type="entry name" value="ADH_Fe_C"/>
</dbReference>
<dbReference type="HOGENOM" id="CLU_007207_0_0_6"/>
<dbReference type="EMBL" id="CP000926">
    <property type="protein sequence ID" value="ABY97771.1"/>
    <property type="molecule type" value="Genomic_DNA"/>
</dbReference>
<accession>B0KJD2</accession>
<sequence length="394" mass="42054">MIDNLSPLSRQSWSLPLPIEYGPGARTALVELCKRHGISRPLIVTDQGSMRLPFVAELQDLLNDAGLACGLFGEVEPNPSDRAVLKGAAAFREWRADGIIALGGGSGLDGGKAVALVARQTRLPLWAFDFDKPVPEGLVANDFPPVICIPTTAGTGAETESTAMLTDSERAIKGCVWHPLARPQAVILDPELTLSLPAHLTAWTGLDAVIHALEAYFVPTFNPLCDGAALQALELLWGSLEQAVEQGDDLEARGRMLIGSCLAGVAFLKGLGLVHALSHMVGATYNSHHGLTNAMILPRVLRFNRAAIEPRLGPVCRAMGLAGEDFESFQRAICACLDRLAIPVSLASLGLRSDDIPAIARKAMGDPARQTNPRPSSLEDLEALLHQALEEKRA</sequence>
<dbReference type="RefSeq" id="WP_012271528.1">
    <property type="nucleotide sequence ID" value="NC_010322.1"/>
</dbReference>
<keyword evidence="4" id="KW-0520">NAD</keyword>
<dbReference type="PANTHER" id="PTHR11496:SF102">
    <property type="entry name" value="ALCOHOL DEHYDROGENASE 4"/>
    <property type="match status" value="1"/>
</dbReference>
<reference evidence="7 8" key="1">
    <citation type="submission" date="2008-01" db="EMBL/GenBank/DDBJ databases">
        <title>Complete sequence of Pseudomonas putida GB-1.</title>
        <authorList>
            <consortium name="US DOE Joint Genome Institute"/>
            <person name="Copeland A."/>
            <person name="Lucas S."/>
            <person name="Lapidus A."/>
            <person name="Barry K."/>
            <person name="Glavina del Rio T."/>
            <person name="Dalin E."/>
            <person name="Tice H."/>
            <person name="Pitluck S."/>
            <person name="Bruce D."/>
            <person name="Goodwin L."/>
            <person name="Chertkov O."/>
            <person name="Brettin T."/>
            <person name="Detter J.C."/>
            <person name="Han C."/>
            <person name="Kuske C.R."/>
            <person name="Schmutz J."/>
            <person name="Larimer F."/>
            <person name="Land M."/>
            <person name="Hauser L."/>
            <person name="Kyrpides N."/>
            <person name="Kim E."/>
            <person name="McCarthy J.K."/>
            <person name="Richardson P."/>
        </authorList>
    </citation>
    <scope>NUCLEOTIDE SEQUENCE [LARGE SCALE GENOMIC DNA]</scope>
    <source>
        <strain evidence="7 8">GB-1</strain>
    </source>
</reference>
<dbReference type="FunFam" id="1.20.1090.10:FF:000001">
    <property type="entry name" value="Aldehyde-alcohol dehydrogenase"/>
    <property type="match status" value="1"/>
</dbReference>
<evidence type="ECO:0000256" key="2">
    <source>
        <dbReference type="ARBA" id="ARBA00007358"/>
    </source>
</evidence>
<dbReference type="GO" id="GO:0004022">
    <property type="term" value="F:alcohol dehydrogenase (NAD+) activity"/>
    <property type="evidence" value="ECO:0007669"/>
    <property type="project" value="TreeGrafter"/>
</dbReference>
<dbReference type="AlphaFoldDB" id="B0KJD2"/>
<dbReference type="Proteomes" id="UP000002157">
    <property type="component" value="Chromosome"/>
</dbReference>
<dbReference type="PROSITE" id="PS00913">
    <property type="entry name" value="ADH_IRON_1"/>
    <property type="match status" value="1"/>
</dbReference>
<evidence type="ECO:0000256" key="4">
    <source>
        <dbReference type="ARBA" id="ARBA00023027"/>
    </source>
</evidence>
<protein>
    <submittedName>
        <fullName evidence="7">Iron-containing alcohol dehydrogenase</fullName>
    </submittedName>
</protein>
<evidence type="ECO:0000259" key="6">
    <source>
        <dbReference type="Pfam" id="PF25137"/>
    </source>
</evidence>
<organism evidence="7 8">
    <name type="scientific">Pseudomonas putida (strain GB-1)</name>
    <dbReference type="NCBI Taxonomy" id="76869"/>
    <lineage>
        <taxon>Bacteria</taxon>
        <taxon>Pseudomonadati</taxon>
        <taxon>Pseudomonadota</taxon>
        <taxon>Gammaproteobacteria</taxon>
        <taxon>Pseudomonadales</taxon>
        <taxon>Pseudomonadaceae</taxon>
        <taxon>Pseudomonas</taxon>
    </lineage>
</organism>
<dbReference type="eggNOG" id="COG1454">
    <property type="taxonomic scope" value="Bacteria"/>
</dbReference>
<evidence type="ECO:0000256" key="1">
    <source>
        <dbReference type="ARBA" id="ARBA00001962"/>
    </source>
</evidence>
<keyword evidence="3" id="KW-0560">Oxidoreductase</keyword>
<dbReference type="GO" id="GO:0046872">
    <property type="term" value="F:metal ion binding"/>
    <property type="evidence" value="ECO:0007669"/>
    <property type="project" value="InterPro"/>
</dbReference>
<dbReference type="SUPFAM" id="SSF56796">
    <property type="entry name" value="Dehydroquinate synthase-like"/>
    <property type="match status" value="1"/>
</dbReference>
<dbReference type="FunFam" id="3.40.50.1970:FF:000003">
    <property type="entry name" value="Alcohol dehydrogenase, iron-containing"/>
    <property type="match status" value="1"/>
</dbReference>
<dbReference type="CDD" id="cd14861">
    <property type="entry name" value="Fe-ADH-like"/>
    <property type="match status" value="1"/>
</dbReference>
<gene>
    <name evidence="7" type="ordered locus">PputGB1_1868</name>
</gene>
<evidence type="ECO:0000259" key="5">
    <source>
        <dbReference type="Pfam" id="PF00465"/>
    </source>
</evidence>
<dbReference type="InterPro" id="IPR018211">
    <property type="entry name" value="ADH_Fe_CS"/>
</dbReference>
<feature type="domain" description="Alcohol dehydrogenase iron-type/glycerol dehydrogenase GldA" evidence="5">
    <location>
        <begin position="19"/>
        <end position="190"/>
    </location>
</feature>
<dbReference type="Pfam" id="PF00465">
    <property type="entry name" value="Fe-ADH"/>
    <property type="match status" value="1"/>
</dbReference>
<proteinExistence type="inferred from homology"/>
<dbReference type="InterPro" id="IPR039697">
    <property type="entry name" value="Alcohol_dehydrogenase_Fe"/>
</dbReference>
<evidence type="ECO:0000313" key="7">
    <source>
        <dbReference type="EMBL" id="ABY97771.1"/>
    </source>
</evidence>
<evidence type="ECO:0000313" key="8">
    <source>
        <dbReference type="Proteomes" id="UP000002157"/>
    </source>
</evidence>
<dbReference type="Gene3D" id="1.20.1090.10">
    <property type="entry name" value="Dehydroquinate synthase-like - alpha domain"/>
    <property type="match status" value="1"/>
</dbReference>
<feature type="domain" description="Fe-containing alcohol dehydrogenase-like C-terminal" evidence="6">
    <location>
        <begin position="201"/>
        <end position="388"/>
    </location>
</feature>
<name>B0KJD2_PSEPG</name>
<dbReference type="PANTHER" id="PTHR11496">
    <property type="entry name" value="ALCOHOL DEHYDROGENASE"/>
    <property type="match status" value="1"/>
</dbReference>
<dbReference type="Pfam" id="PF25137">
    <property type="entry name" value="ADH_Fe_C"/>
    <property type="match status" value="1"/>
</dbReference>
<dbReference type="KEGG" id="ppg:PputGB1_1868"/>
<comment type="cofactor">
    <cofactor evidence="1">
        <name>Fe cation</name>
        <dbReference type="ChEBI" id="CHEBI:24875"/>
    </cofactor>
</comment>
<dbReference type="Gene3D" id="3.40.50.1970">
    <property type="match status" value="1"/>
</dbReference>